<dbReference type="Gene3D" id="3.90.70.10">
    <property type="entry name" value="Cysteine proteinases"/>
    <property type="match status" value="1"/>
</dbReference>
<keyword evidence="4" id="KW-0645">Protease</keyword>
<evidence type="ECO:0000256" key="2">
    <source>
        <dbReference type="ARBA" id="ARBA00023157"/>
    </source>
</evidence>
<dbReference type="SMART" id="SM00645">
    <property type="entry name" value="Pept_C1"/>
    <property type="match status" value="1"/>
</dbReference>
<dbReference type="SUPFAM" id="SSF54001">
    <property type="entry name" value="Cysteine proteinases"/>
    <property type="match status" value="1"/>
</dbReference>
<dbReference type="InterPro" id="IPR025660">
    <property type="entry name" value="Pept_his_AS"/>
</dbReference>
<evidence type="ECO:0000313" key="4">
    <source>
        <dbReference type="EMBL" id="KAL3627330.1"/>
    </source>
</evidence>
<comment type="similarity">
    <text evidence="1">Belongs to the peptidase C1 family.</text>
</comment>
<dbReference type="InterPro" id="IPR038765">
    <property type="entry name" value="Papain-like_cys_pep_sf"/>
</dbReference>
<gene>
    <name evidence="4" type="primary">XCP1_2</name>
    <name evidence="4" type="ORF">CASFOL_028693</name>
</gene>
<reference evidence="5" key="1">
    <citation type="journal article" date="2024" name="IScience">
        <title>Strigolactones Initiate the Formation of Haustorium-like Structures in Castilleja.</title>
        <authorList>
            <person name="Buerger M."/>
            <person name="Peterson D."/>
            <person name="Chory J."/>
        </authorList>
    </citation>
    <scope>NUCLEOTIDE SEQUENCE [LARGE SCALE GENOMIC DNA]</scope>
</reference>
<accession>A0ABD3CBW6</accession>
<keyword evidence="5" id="KW-1185">Reference proteome</keyword>
<evidence type="ECO:0000313" key="5">
    <source>
        <dbReference type="Proteomes" id="UP001632038"/>
    </source>
</evidence>
<protein>
    <submittedName>
        <fullName evidence="4">Cysteine protease xcp1</fullName>
    </submittedName>
</protein>
<comment type="caution">
    <text evidence="4">The sequence shown here is derived from an EMBL/GenBank/DDBJ whole genome shotgun (WGS) entry which is preliminary data.</text>
</comment>
<keyword evidence="2" id="KW-1015">Disulfide bond</keyword>
<feature type="domain" description="Peptidase C1A papain C-terminal" evidence="3">
    <location>
        <begin position="2"/>
        <end position="115"/>
    </location>
</feature>
<proteinExistence type="inferred from homology"/>
<dbReference type="PANTHER" id="PTHR12411">
    <property type="entry name" value="CYSTEINE PROTEASE FAMILY C1-RELATED"/>
    <property type="match status" value="1"/>
</dbReference>
<evidence type="ECO:0000256" key="1">
    <source>
        <dbReference type="ARBA" id="ARBA00008455"/>
    </source>
</evidence>
<dbReference type="PROSITE" id="PS00639">
    <property type="entry name" value="THIOL_PROTEASE_HIS"/>
    <property type="match status" value="1"/>
</dbReference>
<organism evidence="4 5">
    <name type="scientific">Castilleja foliolosa</name>
    <dbReference type="NCBI Taxonomy" id="1961234"/>
    <lineage>
        <taxon>Eukaryota</taxon>
        <taxon>Viridiplantae</taxon>
        <taxon>Streptophyta</taxon>
        <taxon>Embryophyta</taxon>
        <taxon>Tracheophyta</taxon>
        <taxon>Spermatophyta</taxon>
        <taxon>Magnoliopsida</taxon>
        <taxon>eudicotyledons</taxon>
        <taxon>Gunneridae</taxon>
        <taxon>Pentapetalae</taxon>
        <taxon>asterids</taxon>
        <taxon>lamiids</taxon>
        <taxon>Lamiales</taxon>
        <taxon>Orobanchaceae</taxon>
        <taxon>Pedicularideae</taxon>
        <taxon>Castillejinae</taxon>
        <taxon>Castilleja</taxon>
    </lineage>
</organism>
<dbReference type="GO" id="GO:0006508">
    <property type="term" value="P:proteolysis"/>
    <property type="evidence" value="ECO:0007669"/>
    <property type="project" value="UniProtKB-KW"/>
</dbReference>
<dbReference type="InterPro" id="IPR013128">
    <property type="entry name" value="Peptidase_C1A"/>
</dbReference>
<evidence type="ECO:0000259" key="3">
    <source>
        <dbReference type="SMART" id="SM00645"/>
    </source>
</evidence>
<dbReference type="Pfam" id="PF00112">
    <property type="entry name" value="Peptidase_C1"/>
    <property type="match status" value="1"/>
</dbReference>
<keyword evidence="4" id="KW-0378">Hydrolase</keyword>
<dbReference type="PROSITE" id="PS00640">
    <property type="entry name" value="THIOL_PROTEASE_ASN"/>
    <property type="match status" value="1"/>
</dbReference>
<sequence>MDNSKLVTISGFDSVAQNQEESFLKALAYQPLSVATKLGAKISSIIKGVFTGKCGTDLDHGVTAVGYGTDNGSDYILVKNSWGAKWGENGYIRMKRNTWKPEGLCGIYMCRKYVVNLVSIELILSTRGALYLWW</sequence>
<dbReference type="AlphaFoldDB" id="A0ABD3CBW6"/>
<dbReference type="EMBL" id="JAVIJP010000039">
    <property type="protein sequence ID" value="KAL3627330.1"/>
    <property type="molecule type" value="Genomic_DNA"/>
</dbReference>
<name>A0ABD3CBW6_9LAMI</name>
<dbReference type="InterPro" id="IPR025661">
    <property type="entry name" value="Pept_asp_AS"/>
</dbReference>
<dbReference type="Proteomes" id="UP001632038">
    <property type="component" value="Unassembled WGS sequence"/>
</dbReference>
<dbReference type="GO" id="GO:0008233">
    <property type="term" value="F:peptidase activity"/>
    <property type="evidence" value="ECO:0007669"/>
    <property type="project" value="UniProtKB-KW"/>
</dbReference>
<dbReference type="InterPro" id="IPR000668">
    <property type="entry name" value="Peptidase_C1A_C"/>
</dbReference>